<evidence type="ECO:0000313" key="2">
    <source>
        <dbReference type="Proteomes" id="UP001162501"/>
    </source>
</evidence>
<proteinExistence type="predicted"/>
<protein>
    <submittedName>
        <fullName evidence="1">Uncharacterized protein</fullName>
    </submittedName>
</protein>
<accession>A0ACB0ERS6</accession>
<sequence length="334" mass="33677">MPALPSSARCQEEHRVTPGSRPHPGRGAPLVSHGRQGGRAPGGGGARPGPWVLEGLGRATGERSLDSDVESSWKQGRGPGSPPAGSPPELAGGEGGSPRAPGAPLPHPGSPPSAGQAGRREGSEPRRGPGPGRGPSGLYHGGGGGGGGGGAPGVCGSPPRSRARRFHFPGCPRVNIRVSAPSPRAEPPPPPPSFLPRPGPARARPPRSRLSANERARPRRSPSMESGAGGRGTEPGREGRALRRAGPSKGRGLRAGMRKALGPRSVSNHPHPQPAARSRPCGAPGTGAAGRAGPARGRSGARDPRVQPPNCRFLLRVGPAASRCENGASGHVPL</sequence>
<evidence type="ECO:0000313" key="1">
    <source>
        <dbReference type="EMBL" id="CAI9703062.1"/>
    </source>
</evidence>
<dbReference type="Proteomes" id="UP001162501">
    <property type="component" value="Chromosome 24"/>
</dbReference>
<dbReference type="EMBL" id="OX596108">
    <property type="protein sequence ID" value="CAI9703062.1"/>
    <property type="molecule type" value="Genomic_DNA"/>
</dbReference>
<name>A0ACB0ERS6_RANTA</name>
<organism evidence="1 2">
    <name type="scientific">Rangifer tarandus platyrhynchus</name>
    <name type="common">Svalbard reindeer</name>
    <dbReference type="NCBI Taxonomy" id="3082113"/>
    <lineage>
        <taxon>Eukaryota</taxon>
        <taxon>Metazoa</taxon>
        <taxon>Chordata</taxon>
        <taxon>Craniata</taxon>
        <taxon>Vertebrata</taxon>
        <taxon>Euteleostomi</taxon>
        <taxon>Mammalia</taxon>
        <taxon>Eutheria</taxon>
        <taxon>Laurasiatheria</taxon>
        <taxon>Artiodactyla</taxon>
        <taxon>Ruminantia</taxon>
        <taxon>Pecora</taxon>
        <taxon>Cervidae</taxon>
        <taxon>Odocoileinae</taxon>
        <taxon>Rangifer</taxon>
    </lineage>
</organism>
<reference evidence="1" key="1">
    <citation type="submission" date="2023-05" db="EMBL/GenBank/DDBJ databases">
        <authorList>
            <consortium name="ELIXIR-Norway"/>
        </authorList>
    </citation>
    <scope>NUCLEOTIDE SEQUENCE</scope>
</reference>
<gene>
    <name evidence="1" type="ORF">MRATA1EN3_LOCUS14275</name>
</gene>